<dbReference type="EMBL" id="RWJF01000001">
    <property type="protein sequence ID" value="RST30428.1"/>
    <property type="molecule type" value="Genomic_DNA"/>
</dbReference>
<proteinExistence type="predicted"/>
<dbReference type="Pfam" id="PF00188">
    <property type="entry name" value="CAP"/>
    <property type="match status" value="1"/>
</dbReference>
<dbReference type="PANTHER" id="PTHR10334">
    <property type="entry name" value="CYSTEINE-RICH SECRETORY PROTEIN-RELATED"/>
    <property type="match status" value="1"/>
</dbReference>
<organism evidence="3 4">
    <name type="scientific">Sphingomonas ginkgonis</name>
    <dbReference type="NCBI Taxonomy" id="2315330"/>
    <lineage>
        <taxon>Bacteria</taxon>
        <taxon>Pseudomonadati</taxon>
        <taxon>Pseudomonadota</taxon>
        <taxon>Alphaproteobacteria</taxon>
        <taxon>Sphingomonadales</taxon>
        <taxon>Sphingomonadaceae</taxon>
        <taxon>Sphingomonas</taxon>
    </lineage>
</organism>
<dbReference type="PRINTS" id="PR00837">
    <property type="entry name" value="V5TPXLIKE"/>
</dbReference>
<dbReference type="SMART" id="SM00198">
    <property type="entry name" value="SCP"/>
    <property type="match status" value="1"/>
</dbReference>
<dbReference type="OrthoDB" id="9794228at2"/>
<gene>
    <name evidence="3" type="ORF">HMF7854_06005</name>
</gene>
<dbReference type="PROSITE" id="PS01009">
    <property type="entry name" value="CRISP_1"/>
    <property type="match status" value="1"/>
</dbReference>
<protein>
    <recommendedName>
        <fullName evidence="2">SCP domain-containing protein</fullName>
    </recommendedName>
</protein>
<keyword evidence="4" id="KW-1185">Reference proteome</keyword>
<dbReference type="PROSITE" id="PS01010">
    <property type="entry name" value="CRISP_2"/>
    <property type="match status" value="1"/>
</dbReference>
<dbReference type="Proteomes" id="UP000274661">
    <property type="component" value="Unassembled WGS sequence"/>
</dbReference>
<evidence type="ECO:0000259" key="2">
    <source>
        <dbReference type="SMART" id="SM00198"/>
    </source>
</evidence>
<name>A0A429V914_9SPHN</name>
<feature type="signal peptide" evidence="1">
    <location>
        <begin position="1"/>
        <end position="27"/>
    </location>
</feature>
<dbReference type="Gene3D" id="3.40.33.10">
    <property type="entry name" value="CAP"/>
    <property type="match status" value="1"/>
</dbReference>
<dbReference type="InterPro" id="IPR001283">
    <property type="entry name" value="CRISP-related"/>
</dbReference>
<evidence type="ECO:0000313" key="4">
    <source>
        <dbReference type="Proteomes" id="UP000274661"/>
    </source>
</evidence>
<feature type="domain" description="SCP" evidence="2">
    <location>
        <begin position="35"/>
        <end position="174"/>
    </location>
</feature>
<dbReference type="GO" id="GO:0005576">
    <property type="term" value="C:extracellular region"/>
    <property type="evidence" value="ECO:0007669"/>
    <property type="project" value="InterPro"/>
</dbReference>
<sequence>MLFNYRVAALAAAAVAAASLSSGAAVAMPMFTSASVPDRLLAQQNAARGALGVGPMQWDASLAAAAAGYAAELARTGRWGHSDRSARPGQGENLWMGTRGAFSPEQMVGGWLSEGRFFRAGNFPAVSRTGNWEDVGHYSQILWRGTTHIGCAIRSSQDYDYLVCRYSPPGNVDTLPVY</sequence>
<keyword evidence="1" id="KW-0732">Signal</keyword>
<reference evidence="3 4" key="1">
    <citation type="submission" date="2018-12" db="EMBL/GenBank/DDBJ databases">
        <title>Sphingomonas sp. HMF7854 Genome sequencing and assembly.</title>
        <authorList>
            <person name="Cha I."/>
            <person name="Kang H."/>
            <person name="Kim H."/>
            <person name="Kang J."/>
            <person name="Joh K."/>
        </authorList>
    </citation>
    <scope>NUCLEOTIDE SEQUENCE [LARGE SCALE GENOMIC DNA]</scope>
    <source>
        <strain evidence="3 4">HMF7854</strain>
    </source>
</reference>
<evidence type="ECO:0000313" key="3">
    <source>
        <dbReference type="EMBL" id="RST30428.1"/>
    </source>
</evidence>
<dbReference type="InterPro" id="IPR035940">
    <property type="entry name" value="CAP_sf"/>
</dbReference>
<dbReference type="SUPFAM" id="SSF55797">
    <property type="entry name" value="PR-1-like"/>
    <property type="match status" value="1"/>
</dbReference>
<dbReference type="InterPro" id="IPR018244">
    <property type="entry name" value="Allrgn_V5/Tpx1_CS"/>
</dbReference>
<accession>A0A429V914</accession>
<feature type="chain" id="PRO_5019466021" description="SCP domain-containing protein" evidence="1">
    <location>
        <begin position="28"/>
        <end position="178"/>
    </location>
</feature>
<evidence type="ECO:0000256" key="1">
    <source>
        <dbReference type="SAM" id="SignalP"/>
    </source>
</evidence>
<comment type="caution">
    <text evidence="3">The sequence shown here is derived from an EMBL/GenBank/DDBJ whole genome shotgun (WGS) entry which is preliminary data.</text>
</comment>
<dbReference type="AlphaFoldDB" id="A0A429V914"/>
<dbReference type="InterPro" id="IPR014044">
    <property type="entry name" value="CAP_dom"/>
</dbReference>